<accession>A0AA88YI54</accession>
<dbReference type="GO" id="GO:0034142">
    <property type="term" value="P:toll-like receptor 4 signaling pathway"/>
    <property type="evidence" value="ECO:0007669"/>
    <property type="project" value="TreeGrafter"/>
</dbReference>
<dbReference type="Pfam" id="PF13676">
    <property type="entry name" value="TIR_2"/>
    <property type="match status" value="1"/>
</dbReference>
<dbReference type="InterPro" id="IPR035897">
    <property type="entry name" value="Toll_tir_struct_dom_sf"/>
</dbReference>
<keyword evidence="3" id="KW-1185">Reference proteome</keyword>
<dbReference type="GO" id="GO:0070976">
    <property type="term" value="F:TIR domain binding"/>
    <property type="evidence" value="ECO:0007669"/>
    <property type="project" value="InterPro"/>
</dbReference>
<evidence type="ECO:0000313" key="3">
    <source>
        <dbReference type="Proteomes" id="UP001186944"/>
    </source>
</evidence>
<dbReference type="GO" id="GO:0050830">
    <property type="term" value="P:defense response to Gram-positive bacterium"/>
    <property type="evidence" value="ECO:0007669"/>
    <property type="project" value="TreeGrafter"/>
</dbReference>
<gene>
    <name evidence="2" type="ORF">FSP39_009543</name>
</gene>
<organism evidence="2 3">
    <name type="scientific">Pinctada imbricata</name>
    <name type="common">Atlantic pearl-oyster</name>
    <name type="synonym">Pinctada martensii</name>
    <dbReference type="NCBI Taxonomy" id="66713"/>
    <lineage>
        <taxon>Eukaryota</taxon>
        <taxon>Metazoa</taxon>
        <taxon>Spiralia</taxon>
        <taxon>Lophotrochozoa</taxon>
        <taxon>Mollusca</taxon>
        <taxon>Bivalvia</taxon>
        <taxon>Autobranchia</taxon>
        <taxon>Pteriomorphia</taxon>
        <taxon>Pterioida</taxon>
        <taxon>Pterioidea</taxon>
        <taxon>Pteriidae</taxon>
        <taxon>Pinctada</taxon>
    </lineage>
</organism>
<dbReference type="SMART" id="SM00255">
    <property type="entry name" value="TIR"/>
    <property type="match status" value="1"/>
</dbReference>
<proteinExistence type="predicted"/>
<dbReference type="PANTHER" id="PTHR15079">
    <property type="entry name" value="MYD88"/>
    <property type="match status" value="1"/>
</dbReference>
<dbReference type="PANTHER" id="PTHR15079:SF3">
    <property type="entry name" value="MYELOID DIFFERENTIATION PRIMARY RESPONSE PROTEIN MYD88"/>
    <property type="match status" value="1"/>
</dbReference>
<dbReference type="SUPFAM" id="SSF52200">
    <property type="entry name" value="Toll/Interleukin receptor TIR domain"/>
    <property type="match status" value="1"/>
</dbReference>
<dbReference type="Proteomes" id="UP001186944">
    <property type="component" value="Unassembled WGS sequence"/>
</dbReference>
<evidence type="ECO:0000313" key="2">
    <source>
        <dbReference type="EMBL" id="KAK3105958.1"/>
    </source>
</evidence>
<dbReference type="GO" id="GO:0008063">
    <property type="term" value="P:Toll signaling pathway"/>
    <property type="evidence" value="ECO:0007669"/>
    <property type="project" value="TreeGrafter"/>
</dbReference>
<sequence>MKNIRREVDVVRDYLNQYTAGIVCNFIHGQPQKFDCFVCFNYNKFDHDFVKEMSCTLENKPYNLVMFIPGRDDLPGGSRYTMDAKLIKHRCRRLVVIVSRNFHNSAACDFHVKFCHALSPGARSKKIVPVLIEPDVLVPDILNHVGLCDYTKEDMRDWFWDRLSNAIKAPLHPEEC</sequence>
<dbReference type="GO" id="GO:0045087">
    <property type="term" value="P:innate immune response"/>
    <property type="evidence" value="ECO:0007669"/>
    <property type="project" value="TreeGrafter"/>
</dbReference>
<protein>
    <recommendedName>
        <fullName evidence="1">TIR domain-containing protein</fullName>
    </recommendedName>
</protein>
<dbReference type="InterPro" id="IPR000157">
    <property type="entry name" value="TIR_dom"/>
</dbReference>
<dbReference type="Gene3D" id="3.40.50.10140">
    <property type="entry name" value="Toll/interleukin-1 receptor homology (TIR) domain"/>
    <property type="match status" value="1"/>
</dbReference>
<dbReference type="EMBL" id="VSWD01000003">
    <property type="protein sequence ID" value="KAK3105958.1"/>
    <property type="molecule type" value="Genomic_DNA"/>
</dbReference>
<dbReference type="PROSITE" id="PS50104">
    <property type="entry name" value="TIR"/>
    <property type="match status" value="1"/>
</dbReference>
<dbReference type="AlphaFoldDB" id="A0AA88YI54"/>
<dbReference type="GO" id="GO:0002755">
    <property type="term" value="P:MyD88-dependent toll-like receptor signaling pathway"/>
    <property type="evidence" value="ECO:0007669"/>
    <property type="project" value="InterPro"/>
</dbReference>
<evidence type="ECO:0000259" key="1">
    <source>
        <dbReference type="PROSITE" id="PS50104"/>
    </source>
</evidence>
<comment type="caution">
    <text evidence="2">The sequence shown here is derived from an EMBL/GenBank/DDBJ whole genome shotgun (WGS) entry which is preliminary data.</text>
</comment>
<dbReference type="GO" id="GO:0035325">
    <property type="term" value="F:Toll-like receptor binding"/>
    <property type="evidence" value="ECO:0007669"/>
    <property type="project" value="TreeGrafter"/>
</dbReference>
<reference evidence="2" key="1">
    <citation type="submission" date="2019-08" db="EMBL/GenBank/DDBJ databases">
        <title>The improved chromosome-level genome for the pearl oyster Pinctada fucata martensii using PacBio sequencing and Hi-C.</title>
        <authorList>
            <person name="Zheng Z."/>
        </authorList>
    </citation>
    <scope>NUCLEOTIDE SEQUENCE</scope>
    <source>
        <strain evidence="2">ZZ-2019</strain>
        <tissue evidence="2">Adductor muscle</tissue>
    </source>
</reference>
<dbReference type="InterPro" id="IPR017281">
    <property type="entry name" value="Myelin_different_resp_MyD88"/>
</dbReference>
<dbReference type="GO" id="GO:0043123">
    <property type="term" value="P:positive regulation of canonical NF-kappaB signal transduction"/>
    <property type="evidence" value="ECO:0007669"/>
    <property type="project" value="InterPro"/>
</dbReference>
<name>A0AA88YI54_PINIB</name>
<feature type="domain" description="TIR" evidence="1">
    <location>
        <begin position="32"/>
        <end position="167"/>
    </location>
</feature>
<dbReference type="GO" id="GO:0005886">
    <property type="term" value="C:plasma membrane"/>
    <property type="evidence" value="ECO:0007669"/>
    <property type="project" value="TreeGrafter"/>
</dbReference>